<accession>M2YD25</accession>
<dbReference type="SUPFAM" id="SSF55729">
    <property type="entry name" value="Acyl-CoA N-acyltransferases (Nat)"/>
    <property type="match status" value="1"/>
</dbReference>
<name>M2YD25_9MICC</name>
<dbReference type="GO" id="GO:0016747">
    <property type="term" value="F:acyltransferase activity, transferring groups other than amino-acyl groups"/>
    <property type="evidence" value="ECO:0007669"/>
    <property type="project" value="InterPro"/>
</dbReference>
<dbReference type="EMBL" id="ANHZ02000012">
    <property type="protein sequence ID" value="EME36529.1"/>
    <property type="molecule type" value="Genomic_DNA"/>
</dbReference>
<feature type="domain" description="N-acetyltransferase" evidence="1">
    <location>
        <begin position="64"/>
        <end position="205"/>
    </location>
</feature>
<protein>
    <recommendedName>
        <fullName evidence="1">N-acetyltransferase domain-containing protein</fullName>
    </recommendedName>
</protein>
<reference evidence="2 3" key="1">
    <citation type="journal article" date="2014" name="Genome Announc.">
        <title>Draft Genome Sequence of Kocuria palustris PEL.</title>
        <authorList>
            <person name="Sharma G."/>
            <person name="Khatri I."/>
            <person name="Subramanian S."/>
        </authorList>
    </citation>
    <scope>NUCLEOTIDE SEQUENCE [LARGE SCALE GENOMIC DNA]</scope>
    <source>
        <strain evidence="2 3">PEL</strain>
    </source>
</reference>
<dbReference type="Proteomes" id="UP000009877">
    <property type="component" value="Unassembled WGS sequence"/>
</dbReference>
<comment type="caution">
    <text evidence="2">The sequence shown here is derived from an EMBL/GenBank/DDBJ whole genome shotgun (WGS) entry which is preliminary data.</text>
</comment>
<dbReference type="Gene3D" id="3.40.630.30">
    <property type="match status" value="1"/>
</dbReference>
<sequence length="214" mass="23585">MSESNPRHDHRAESYPRQVRAGEVIGTEHPSTTDARLIHEGLSTAAIKMRRDGALADLRRHGYVIARAEDDDERQRACDLLNNAHVPGLNVLAGSMDGSRITVARHRRTGDVHAAADLSLDTERVGNVARITALAVDPEHRGHHLGLAILHESPRLMRAGSLSMIYGACSEDQAGFYARGGYAVMRPWQLIDFPGGKLGMNSNPEVPCWFYRHP</sequence>
<evidence type="ECO:0000313" key="2">
    <source>
        <dbReference type="EMBL" id="EME36529.1"/>
    </source>
</evidence>
<dbReference type="RefSeq" id="WP_006214738.1">
    <property type="nucleotide sequence ID" value="NZ_ANHZ02000012.1"/>
</dbReference>
<dbReference type="AlphaFoldDB" id="M2YD25"/>
<dbReference type="InterPro" id="IPR016181">
    <property type="entry name" value="Acyl_CoA_acyltransferase"/>
</dbReference>
<keyword evidence="3" id="KW-1185">Reference proteome</keyword>
<evidence type="ECO:0000259" key="1">
    <source>
        <dbReference type="PROSITE" id="PS51186"/>
    </source>
</evidence>
<organism evidence="2 3">
    <name type="scientific">Kocuria palustris PEL</name>
    <dbReference type="NCBI Taxonomy" id="1236550"/>
    <lineage>
        <taxon>Bacteria</taxon>
        <taxon>Bacillati</taxon>
        <taxon>Actinomycetota</taxon>
        <taxon>Actinomycetes</taxon>
        <taxon>Micrococcales</taxon>
        <taxon>Micrococcaceae</taxon>
        <taxon>Kocuria</taxon>
    </lineage>
</organism>
<dbReference type="InterPro" id="IPR000182">
    <property type="entry name" value="GNAT_dom"/>
</dbReference>
<dbReference type="PROSITE" id="PS51186">
    <property type="entry name" value="GNAT"/>
    <property type="match status" value="1"/>
</dbReference>
<evidence type="ECO:0000313" key="3">
    <source>
        <dbReference type="Proteomes" id="UP000009877"/>
    </source>
</evidence>
<gene>
    <name evidence="2" type="ORF">C884_00323</name>
</gene>
<proteinExistence type="predicted"/>